<name>A0A6L6QPM9_9BURK</name>
<dbReference type="AlphaFoldDB" id="A0A6L6QPM9"/>
<protein>
    <submittedName>
        <fullName evidence="1">Uncharacterized protein</fullName>
    </submittedName>
</protein>
<gene>
    <name evidence="1" type="ORF">GM658_25905</name>
</gene>
<evidence type="ECO:0000313" key="1">
    <source>
        <dbReference type="EMBL" id="MTW14054.1"/>
    </source>
</evidence>
<comment type="caution">
    <text evidence="1">The sequence shown here is derived from an EMBL/GenBank/DDBJ whole genome shotgun (WGS) entry which is preliminary data.</text>
</comment>
<dbReference type="OrthoDB" id="9978956at2"/>
<evidence type="ECO:0000313" key="2">
    <source>
        <dbReference type="Proteomes" id="UP000472320"/>
    </source>
</evidence>
<dbReference type="EMBL" id="WNKX01000032">
    <property type="protein sequence ID" value="MTW14054.1"/>
    <property type="molecule type" value="Genomic_DNA"/>
</dbReference>
<accession>A0A6L6QPM9</accession>
<sequence length="59" mass="6407">MTIVSTANEISQSQVKVRRVGANFVIDPSGISRDYCGAGAEWPRTIAIEPGKKKCKVSR</sequence>
<reference evidence="1 2" key="1">
    <citation type="submission" date="2019-11" db="EMBL/GenBank/DDBJ databases">
        <title>Type strains purchased from KCTC, JCM and DSMZ.</title>
        <authorList>
            <person name="Lu H."/>
        </authorList>
    </citation>
    <scope>NUCLEOTIDE SEQUENCE [LARGE SCALE GENOMIC DNA]</scope>
    <source>
        <strain evidence="1 2">JCM 31587</strain>
    </source>
</reference>
<proteinExistence type="predicted"/>
<keyword evidence="2" id="KW-1185">Reference proteome</keyword>
<organism evidence="1 2">
    <name type="scientific">Massilia eburnea</name>
    <dbReference type="NCBI Taxonomy" id="1776165"/>
    <lineage>
        <taxon>Bacteria</taxon>
        <taxon>Pseudomonadati</taxon>
        <taxon>Pseudomonadota</taxon>
        <taxon>Betaproteobacteria</taxon>
        <taxon>Burkholderiales</taxon>
        <taxon>Oxalobacteraceae</taxon>
        <taxon>Telluria group</taxon>
        <taxon>Massilia</taxon>
    </lineage>
</organism>
<dbReference type="Proteomes" id="UP000472320">
    <property type="component" value="Unassembled WGS sequence"/>
</dbReference>